<comment type="caution">
    <text evidence="2">The sequence shown here is derived from an EMBL/GenBank/DDBJ whole genome shotgun (WGS) entry which is preliminary data.</text>
</comment>
<keyword evidence="1" id="KW-0472">Membrane</keyword>
<sequence length="168" mass="17855">MSGATREHLKHEALVSGLSNALFNGIIAWFLIRSGPALQWGGEHSFAIDVTATALLLPLIVALIVIPLQRSKQKKGKLQTMSLGPESPIQCLANLLPYSTGKSAIVFGLVGMLVIAPTTLLGFYLLGVTEIAPLHYAIFKGLWAGSMAAVLVLPMVLVALRKTGKELA</sequence>
<proteinExistence type="predicted"/>
<evidence type="ECO:0000256" key="1">
    <source>
        <dbReference type="SAM" id="Phobius"/>
    </source>
</evidence>
<keyword evidence="3" id="KW-1185">Reference proteome</keyword>
<evidence type="ECO:0000313" key="3">
    <source>
        <dbReference type="Proteomes" id="UP001143307"/>
    </source>
</evidence>
<feature type="transmembrane region" description="Helical" evidence="1">
    <location>
        <begin position="44"/>
        <end position="68"/>
    </location>
</feature>
<gene>
    <name evidence="2" type="ORF">EYC87_04655</name>
</gene>
<keyword evidence="1" id="KW-0812">Transmembrane</keyword>
<protein>
    <submittedName>
        <fullName evidence="2">Uncharacterized protein</fullName>
    </submittedName>
</protein>
<reference evidence="2" key="1">
    <citation type="submission" date="2019-02" db="EMBL/GenBank/DDBJ databases">
        <authorList>
            <person name="Li S.-H."/>
        </authorList>
    </citation>
    <scope>NUCLEOTIDE SEQUENCE</scope>
    <source>
        <strain evidence="2">IMCC8485</strain>
    </source>
</reference>
<feature type="transmembrane region" description="Helical" evidence="1">
    <location>
        <begin position="104"/>
        <end position="126"/>
    </location>
</feature>
<feature type="transmembrane region" description="Helical" evidence="1">
    <location>
        <begin position="138"/>
        <end position="160"/>
    </location>
</feature>
<feature type="transmembrane region" description="Helical" evidence="1">
    <location>
        <begin position="12"/>
        <end position="32"/>
    </location>
</feature>
<keyword evidence="1" id="KW-1133">Transmembrane helix</keyword>
<name>A0ABT3SSB0_9GAMM</name>
<evidence type="ECO:0000313" key="2">
    <source>
        <dbReference type="EMBL" id="MCX2972876.1"/>
    </source>
</evidence>
<accession>A0ABT3SSB0</accession>
<dbReference type="EMBL" id="SHNP01000001">
    <property type="protein sequence ID" value="MCX2972876.1"/>
    <property type="molecule type" value="Genomic_DNA"/>
</dbReference>
<dbReference type="Proteomes" id="UP001143307">
    <property type="component" value="Unassembled WGS sequence"/>
</dbReference>
<organism evidence="2 3">
    <name type="scientific">Candidatus Seongchinamella marina</name>
    <dbReference type="NCBI Taxonomy" id="2518990"/>
    <lineage>
        <taxon>Bacteria</taxon>
        <taxon>Pseudomonadati</taxon>
        <taxon>Pseudomonadota</taxon>
        <taxon>Gammaproteobacteria</taxon>
        <taxon>Cellvibrionales</taxon>
        <taxon>Halieaceae</taxon>
        <taxon>Seongchinamella</taxon>
    </lineage>
</organism>